<dbReference type="EMBL" id="BMIK01000023">
    <property type="protein sequence ID" value="GGC45829.1"/>
    <property type="molecule type" value="Genomic_DNA"/>
</dbReference>
<keyword evidence="3" id="KW-1185">Reference proteome</keyword>
<dbReference type="PRINTS" id="PR00988">
    <property type="entry name" value="URIDINKINASE"/>
</dbReference>
<gene>
    <name evidence="2" type="primary">udk</name>
    <name evidence="2" type="ORF">GCM10011386_42630</name>
</gene>
<dbReference type="SUPFAM" id="SSF52540">
    <property type="entry name" value="P-loop containing nucleoside triphosphate hydrolases"/>
    <property type="match status" value="1"/>
</dbReference>
<evidence type="ECO:0000313" key="3">
    <source>
        <dbReference type="Proteomes" id="UP000597338"/>
    </source>
</evidence>
<accession>A0ABQ1MWA3</accession>
<comment type="caution">
    <text evidence="2">The sequence shown here is derived from an EMBL/GenBank/DDBJ whole genome shotgun (WGS) entry which is preliminary data.</text>
</comment>
<sequence length="221" mass="25932">MAPQMTATKPYVVGIAGSSGSGKTFFLNCFVNHFTPHEVALISQDDYYIPAHTKTQEENKLYNFDLPTAIDREAFYRDIRMLFEGHTIRREEYTFNNPALTPKMIEIKPAPVLIVEGLFIFFYEEVNHLLNHRIFLHAEEEIALQRRLKRDLVERGYDEEDVRFKWVNHVMPAYYRYLLPFREQCDRVILNNTDDPAPIRTIADEISTELRKIAPGLHRVL</sequence>
<evidence type="ECO:0000259" key="1">
    <source>
        <dbReference type="Pfam" id="PF00485"/>
    </source>
</evidence>
<proteinExistence type="predicted"/>
<dbReference type="Proteomes" id="UP000597338">
    <property type="component" value="Unassembled WGS sequence"/>
</dbReference>
<evidence type="ECO:0000313" key="2">
    <source>
        <dbReference type="EMBL" id="GGC45829.1"/>
    </source>
</evidence>
<dbReference type="Gene3D" id="3.40.50.300">
    <property type="entry name" value="P-loop containing nucleotide triphosphate hydrolases"/>
    <property type="match status" value="1"/>
</dbReference>
<name>A0ABQ1MWA3_9SPHI</name>
<dbReference type="Pfam" id="PF00485">
    <property type="entry name" value="PRK"/>
    <property type="match status" value="1"/>
</dbReference>
<dbReference type="InterPro" id="IPR006083">
    <property type="entry name" value="PRK/URK"/>
</dbReference>
<feature type="domain" description="Phosphoribulokinase/uridine kinase" evidence="1">
    <location>
        <begin position="12"/>
        <end position="189"/>
    </location>
</feature>
<dbReference type="GO" id="GO:0016301">
    <property type="term" value="F:kinase activity"/>
    <property type="evidence" value="ECO:0007669"/>
    <property type="project" value="UniProtKB-KW"/>
</dbReference>
<dbReference type="InterPro" id="IPR027417">
    <property type="entry name" value="P-loop_NTPase"/>
</dbReference>
<organism evidence="2 3">
    <name type="scientific">Parapedobacter defluvii</name>
    <dbReference type="NCBI Taxonomy" id="2045106"/>
    <lineage>
        <taxon>Bacteria</taxon>
        <taxon>Pseudomonadati</taxon>
        <taxon>Bacteroidota</taxon>
        <taxon>Sphingobacteriia</taxon>
        <taxon>Sphingobacteriales</taxon>
        <taxon>Sphingobacteriaceae</taxon>
        <taxon>Parapedobacter</taxon>
    </lineage>
</organism>
<reference evidence="3" key="1">
    <citation type="journal article" date="2019" name="Int. J. Syst. Evol. Microbiol.">
        <title>The Global Catalogue of Microorganisms (GCM) 10K type strain sequencing project: providing services to taxonomists for standard genome sequencing and annotation.</title>
        <authorList>
            <consortium name="The Broad Institute Genomics Platform"/>
            <consortium name="The Broad Institute Genome Sequencing Center for Infectious Disease"/>
            <person name="Wu L."/>
            <person name="Ma J."/>
        </authorList>
    </citation>
    <scope>NUCLEOTIDE SEQUENCE [LARGE SCALE GENOMIC DNA]</scope>
    <source>
        <strain evidence="3">CGMCC 1.15342</strain>
    </source>
</reference>
<keyword evidence="2" id="KW-0418">Kinase</keyword>
<dbReference type="PANTHER" id="PTHR10285">
    <property type="entry name" value="URIDINE KINASE"/>
    <property type="match status" value="1"/>
</dbReference>
<protein>
    <submittedName>
        <fullName evidence="2">Uridine kinase</fullName>
    </submittedName>
</protein>
<keyword evidence="2" id="KW-0808">Transferase</keyword>